<name>A0A6S7IM17_PARCT</name>
<dbReference type="Proteomes" id="UP001152795">
    <property type="component" value="Unassembled WGS sequence"/>
</dbReference>
<dbReference type="SUPFAM" id="SSF103196">
    <property type="entry name" value="Roadblock/LC7 domain"/>
    <property type="match status" value="1"/>
</dbReference>
<accession>A0A6S7IM17</accession>
<keyword evidence="4" id="KW-0963">Cytoplasm</keyword>
<evidence type="ECO:0000313" key="8">
    <source>
        <dbReference type="Proteomes" id="UP001152795"/>
    </source>
</evidence>
<dbReference type="FunFam" id="3.30.450.30:FF:000005">
    <property type="entry name" value="Ragulator complex protein LAMTOR5 homolog"/>
    <property type="match status" value="1"/>
</dbReference>
<dbReference type="GO" id="GO:0005764">
    <property type="term" value="C:lysosome"/>
    <property type="evidence" value="ECO:0007669"/>
    <property type="project" value="UniProtKB-SubCell"/>
</dbReference>
<dbReference type="GO" id="GO:0071986">
    <property type="term" value="C:Ragulator complex"/>
    <property type="evidence" value="ECO:0007669"/>
    <property type="project" value="InterPro"/>
</dbReference>
<dbReference type="PANTHER" id="PTHR13342:SF2">
    <property type="entry name" value="RAGULATOR COMPLEX PROTEIN LAMTOR5"/>
    <property type="match status" value="1"/>
</dbReference>
<dbReference type="GO" id="GO:0043066">
    <property type="term" value="P:negative regulation of apoptotic process"/>
    <property type="evidence" value="ECO:0007669"/>
    <property type="project" value="InterPro"/>
</dbReference>
<dbReference type="PANTHER" id="PTHR13342">
    <property type="entry name" value="RAGULATOR COMPLEX PROTEIN LAMTOR5"/>
    <property type="match status" value="1"/>
</dbReference>
<dbReference type="Gene3D" id="3.30.450.30">
    <property type="entry name" value="Dynein light chain 2a, cytoplasmic"/>
    <property type="match status" value="1"/>
</dbReference>
<evidence type="ECO:0000256" key="6">
    <source>
        <dbReference type="ARBA" id="ARBA00032692"/>
    </source>
</evidence>
<evidence type="ECO:0000256" key="4">
    <source>
        <dbReference type="ARBA" id="ARBA00022490"/>
    </source>
</evidence>
<dbReference type="GO" id="GO:0071230">
    <property type="term" value="P:cellular response to amino acid stimulus"/>
    <property type="evidence" value="ECO:0007669"/>
    <property type="project" value="TreeGrafter"/>
</dbReference>
<dbReference type="PRINTS" id="PR02092">
    <property type="entry name" value="HEPBVIRUSXIP"/>
</dbReference>
<dbReference type="InterPro" id="IPR024135">
    <property type="entry name" value="LAMTOR5"/>
</dbReference>
<dbReference type="EMBL" id="CACRXK020005616">
    <property type="protein sequence ID" value="CAB4006822.1"/>
    <property type="molecule type" value="Genomic_DNA"/>
</dbReference>
<keyword evidence="8" id="KW-1185">Reference proteome</keyword>
<dbReference type="OrthoDB" id="76862at2759"/>
<comment type="similarity">
    <text evidence="3">Belongs to the LAMTOR5 family.</text>
</comment>
<protein>
    <recommendedName>
        <fullName evidence="6">Late endosomal/lysosomal adaptor and MAPK and MTOR activator 5</fullName>
    </recommendedName>
</protein>
<dbReference type="Pfam" id="PF16672">
    <property type="entry name" value="LAMTOR5"/>
    <property type="match status" value="1"/>
</dbReference>
<evidence type="ECO:0000256" key="1">
    <source>
        <dbReference type="ARBA" id="ARBA00004371"/>
    </source>
</evidence>
<gene>
    <name evidence="7" type="ORF">PACLA_8A022764</name>
</gene>
<evidence type="ECO:0000313" key="7">
    <source>
        <dbReference type="EMBL" id="CAB4006822.1"/>
    </source>
</evidence>
<dbReference type="AlphaFoldDB" id="A0A6S7IM17"/>
<reference evidence="7" key="1">
    <citation type="submission" date="2020-04" db="EMBL/GenBank/DDBJ databases">
        <authorList>
            <person name="Alioto T."/>
            <person name="Alioto T."/>
            <person name="Gomez Garrido J."/>
        </authorList>
    </citation>
    <scope>NUCLEOTIDE SEQUENCE</scope>
    <source>
        <strain evidence="7">A484AB</strain>
    </source>
</reference>
<keyword evidence="5" id="KW-0458">Lysosome</keyword>
<evidence type="ECO:0000256" key="3">
    <source>
        <dbReference type="ARBA" id="ARBA00007795"/>
    </source>
</evidence>
<organism evidence="7 8">
    <name type="scientific">Paramuricea clavata</name>
    <name type="common">Red gorgonian</name>
    <name type="synonym">Violescent sea-whip</name>
    <dbReference type="NCBI Taxonomy" id="317549"/>
    <lineage>
        <taxon>Eukaryota</taxon>
        <taxon>Metazoa</taxon>
        <taxon>Cnidaria</taxon>
        <taxon>Anthozoa</taxon>
        <taxon>Octocorallia</taxon>
        <taxon>Malacalcyonacea</taxon>
        <taxon>Plexauridae</taxon>
        <taxon>Paramuricea</taxon>
    </lineage>
</organism>
<evidence type="ECO:0000256" key="5">
    <source>
        <dbReference type="ARBA" id="ARBA00023228"/>
    </source>
</evidence>
<proteinExistence type="inferred from homology"/>
<evidence type="ECO:0000256" key="2">
    <source>
        <dbReference type="ARBA" id="ARBA00004496"/>
    </source>
</evidence>
<sequence>MESDLESAVEELMQERGVVGVICTNQEGLALTVDGSASEVHAGLVSGIAQEARKLFPEIDLSPIVVLESDTCNLLIRSHEGTTTGVFKVPS</sequence>
<dbReference type="GO" id="GO:0005085">
    <property type="term" value="F:guanyl-nucleotide exchange factor activity"/>
    <property type="evidence" value="ECO:0007669"/>
    <property type="project" value="TreeGrafter"/>
</dbReference>
<comment type="caution">
    <text evidence="7">The sequence shown here is derived from an EMBL/GenBank/DDBJ whole genome shotgun (WGS) entry which is preliminary data.</text>
</comment>
<comment type="subcellular location">
    <subcellularLocation>
        <location evidence="2">Cytoplasm</location>
    </subcellularLocation>
    <subcellularLocation>
        <location evidence="1">Lysosome</location>
    </subcellularLocation>
</comment>
<dbReference type="GO" id="GO:1904263">
    <property type="term" value="P:positive regulation of TORC1 signaling"/>
    <property type="evidence" value="ECO:0007669"/>
    <property type="project" value="TreeGrafter"/>
</dbReference>